<keyword evidence="1" id="KW-0472">Membrane</keyword>
<dbReference type="GO" id="GO:0052621">
    <property type="term" value="F:diguanylate cyclase activity"/>
    <property type="evidence" value="ECO:0007669"/>
    <property type="project" value="TreeGrafter"/>
</dbReference>
<dbReference type="InterPro" id="IPR000160">
    <property type="entry name" value="GGDEF_dom"/>
</dbReference>
<dbReference type="CDD" id="cd01949">
    <property type="entry name" value="GGDEF"/>
    <property type="match status" value="1"/>
</dbReference>
<dbReference type="PANTHER" id="PTHR45138">
    <property type="entry name" value="REGULATORY COMPONENTS OF SENSORY TRANSDUCTION SYSTEM"/>
    <property type="match status" value="1"/>
</dbReference>
<comment type="caution">
    <text evidence="3">The sequence shown here is derived from an EMBL/GenBank/DDBJ whole genome shotgun (WGS) entry which is preliminary data.</text>
</comment>
<feature type="transmembrane region" description="Helical" evidence="1">
    <location>
        <begin position="143"/>
        <end position="161"/>
    </location>
</feature>
<dbReference type="NCBIfam" id="TIGR00254">
    <property type="entry name" value="GGDEF"/>
    <property type="match status" value="1"/>
</dbReference>
<keyword evidence="4" id="KW-1185">Reference proteome</keyword>
<protein>
    <recommendedName>
        <fullName evidence="2">GGDEF domain-containing protein</fullName>
    </recommendedName>
</protein>
<dbReference type="Proteomes" id="UP000051679">
    <property type="component" value="Unassembled WGS sequence"/>
</dbReference>
<dbReference type="InterPro" id="IPR050469">
    <property type="entry name" value="Diguanylate_Cyclase"/>
</dbReference>
<reference evidence="3 4" key="1">
    <citation type="journal article" date="2015" name="Genome Announc.">
        <title>Expanding the biotechnology potential of lactobacilli through comparative genomics of 213 strains and associated genera.</title>
        <authorList>
            <person name="Sun Z."/>
            <person name="Harris H.M."/>
            <person name="McCann A."/>
            <person name="Guo C."/>
            <person name="Argimon S."/>
            <person name="Zhang W."/>
            <person name="Yang X."/>
            <person name="Jeffery I.B."/>
            <person name="Cooney J.C."/>
            <person name="Kagawa T.F."/>
            <person name="Liu W."/>
            <person name="Song Y."/>
            <person name="Salvetti E."/>
            <person name="Wrobel A."/>
            <person name="Rasinkangas P."/>
            <person name="Parkhill J."/>
            <person name="Rea M.C."/>
            <person name="O'Sullivan O."/>
            <person name="Ritari J."/>
            <person name="Douillard F.P."/>
            <person name="Paul Ross R."/>
            <person name="Yang R."/>
            <person name="Briner A.E."/>
            <person name="Felis G.E."/>
            <person name="de Vos W.M."/>
            <person name="Barrangou R."/>
            <person name="Klaenhammer T.R."/>
            <person name="Caufield P.W."/>
            <person name="Cui Y."/>
            <person name="Zhang H."/>
            <person name="O'Toole P.W."/>
        </authorList>
    </citation>
    <scope>NUCLEOTIDE SEQUENCE [LARGE SCALE GENOMIC DNA]</scope>
    <source>
        <strain evidence="3 4">DSM 20505</strain>
    </source>
</reference>
<keyword evidence="1" id="KW-1133">Transmembrane helix</keyword>
<dbReference type="AlphaFoldDB" id="A0A0R1ZTV7"/>
<organism evidence="3 4">
    <name type="scientific">Lacticaseibacillus sharpeae JCM 1186 = DSM 20505</name>
    <dbReference type="NCBI Taxonomy" id="1291052"/>
    <lineage>
        <taxon>Bacteria</taxon>
        <taxon>Bacillati</taxon>
        <taxon>Bacillota</taxon>
        <taxon>Bacilli</taxon>
        <taxon>Lactobacillales</taxon>
        <taxon>Lactobacillaceae</taxon>
        <taxon>Lacticaseibacillus</taxon>
    </lineage>
</organism>
<name>A0A0R1ZTV7_9LACO</name>
<feature type="transmembrane region" description="Helical" evidence="1">
    <location>
        <begin position="173"/>
        <end position="192"/>
    </location>
</feature>
<feature type="transmembrane region" description="Helical" evidence="1">
    <location>
        <begin position="7"/>
        <end position="26"/>
    </location>
</feature>
<feature type="domain" description="GGDEF" evidence="2">
    <location>
        <begin position="238"/>
        <end position="376"/>
    </location>
</feature>
<dbReference type="InterPro" id="IPR029787">
    <property type="entry name" value="Nucleotide_cyclase"/>
</dbReference>
<evidence type="ECO:0000259" key="2">
    <source>
        <dbReference type="PROSITE" id="PS50887"/>
    </source>
</evidence>
<gene>
    <name evidence="3" type="ORF">FC18_GL001611</name>
</gene>
<proteinExistence type="predicted"/>
<dbReference type="STRING" id="1291052.FC18_GL001611"/>
<feature type="transmembrane region" description="Helical" evidence="1">
    <location>
        <begin position="116"/>
        <end position="136"/>
    </location>
</feature>
<evidence type="ECO:0000256" key="1">
    <source>
        <dbReference type="SAM" id="Phobius"/>
    </source>
</evidence>
<feature type="transmembrane region" description="Helical" evidence="1">
    <location>
        <begin position="41"/>
        <end position="61"/>
    </location>
</feature>
<dbReference type="Gene3D" id="3.30.70.270">
    <property type="match status" value="1"/>
</dbReference>
<feature type="transmembrane region" description="Helical" evidence="1">
    <location>
        <begin position="73"/>
        <end position="96"/>
    </location>
</feature>
<dbReference type="Pfam" id="PF00990">
    <property type="entry name" value="GGDEF"/>
    <property type="match status" value="1"/>
</dbReference>
<dbReference type="InterPro" id="IPR043128">
    <property type="entry name" value="Rev_trsase/Diguanyl_cyclase"/>
</dbReference>
<accession>A0A0R1ZTV7</accession>
<dbReference type="SUPFAM" id="SSF55073">
    <property type="entry name" value="Nucleotide cyclase"/>
    <property type="match status" value="1"/>
</dbReference>
<dbReference type="PATRIC" id="fig|1291052.5.peg.1641"/>
<dbReference type="PANTHER" id="PTHR45138:SF9">
    <property type="entry name" value="DIGUANYLATE CYCLASE DGCM-RELATED"/>
    <property type="match status" value="1"/>
</dbReference>
<evidence type="ECO:0000313" key="3">
    <source>
        <dbReference type="EMBL" id="KRM55161.1"/>
    </source>
</evidence>
<evidence type="ECO:0000313" key="4">
    <source>
        <dbReference type="Proteomes" id="UP000051679"/>
    </source>
</evidence>
<dbReference type="EMBL" id="AYYO01000030">
    <property type="protein sequence ID" value="KRM55161.1"/>
    <property type="molecule type" value="Genomic_DNA"/>
</dbReference>
<dbReference type="SMART" id="SM00267">
    <property type="entry name" value="GGDEF"/>
    <property type="match status" value="1"/>
</dbReference>
<sequence length="380" mass="43711">MYMYYEFQFGNLFLCLGVISVCKWLQDKMTASNVSRQRIDTVLGALLLAVLVFLHTEVVTFKTYTLGGISYDWVFLNIQIILFIFMAVTVSSRIGAAYLTGTLALFYWERGFFTMWRGWLSFFAVLALAYVLCYYGTMMLEHYWRVLPIAFMISIIIWYTVGLQMRGDTFSDWAINFIAFALQLLLVNAFNLRLRRDYSREMTLTKQATHDEMTGLHNFRAFSADLHDIYATRADATSYFVLVTMDIDHFKRINDTYGHLVGNDVLHQTAGALADLVQDYGAGSRAYRTGGEEFSLIVRLPEHDDQQINELCRVIQYNIRKQSLQVGNDTIHWTVSIGCNYVDQGDSGYLEVFRRADKDLYNSKENGRDAITVHGELLAE</sequence>
<keyword evidence="1" id="KW-0812">Transmembrane</keyword>
<dbReference type="PROSITE" id="PS50887">
    <property type="entry name" value="GGDEF"/>
    <property type="match status" value="1"/>
</dbReference>